<name>A0A0D3F4Y7_9ORYZ</name>
<evidence type="ECO:0000313" key="3">
    <source>
        <dbReference type="Proteomes" id="UP000026960"/>
    </source>
</evidence>
<feature type="compositionally biased region" description="Low complexity" evidence="1">
    <location>
        <begin position="9"/>
        <end position="19"/>
    </location>
</feature>
<reference evidence="2" key="2">
    <citation type="submission" date="2015-03" db="UniProtKB">
        <authorList>
            <consortium name="EnsemblPlants"/>
        </authorList>
    </citation>
    <scope>IDENTIFICATION</scope>
</reference>
<sequence>MEAKAQQPATRDGGTATGDTMERNSRQRGAEMTTQQPAWAAARWKRSSWQRAAETTAQPLTWAVVQGADEAKWPRGVAIACNDSGSADAVATH</sequence>
<accession>A0A0D3F4Y7</accession>
<dbReference type="HOGENOM" id="CLU_194832_0_0_1"/>
<evidence type="ECO:0000256" key="1">
    <source>
        <dbReference type="SAM" id="MobiDB-lite"/>
    </source>
</evidence>
<evidence type="ECO:0000313" key="2">
    <source>
        <dbReference type="EnsemblPlants" id="OBART02G16110.1"/>
    </source>
</evidence>
<proteinExistence type="predicted"/>
<feature type="compositionally biased region" description="Basic and acidic residues" evidence="1">
    <location>
        <begin position="20"/>
        <end position="29"/>
    </location>
</feature>
<dbReference type="AlphaFoldDB" id="A0A0D3F4Y7"/>
<dbReference type="Gramene" id="OBART02G16110.1">
    <property type="protein sequence ID" value="OBART02G16110.1"/>
    <property type="gene ID" value="OBART02G16110"/>
</dbReference>
<organism evidence="2">
    <name type="scientific">Oryza barthii</name>
    <dbReference type="NCBI Taxonomy" id="65489"/>
    <lineage>
        <taxon>Eukaryota</taxon>
        <taxon>Viridiplantae</taxon>
        <taxon>Streptophyta</taxon>
        <taxon>Embryophyta</taxon>
        <taxon>Tracheophyta</taxon>
        <taxon>Spermatophyta</taxon>
        <taxon>Magnoliopsida</taxon>
        <taxon>Liliopsida</taxon>
        <taxon>Poales</taxon>
        <taxon>Poaceae</taxon>
        <taxon>BOP clade</taxon>
        <taxon>Oryzoideae</taxon>
        <taxon>Oryzeae</taxon>
        <taxon>Oryzinae</taxon>
        <taxon>Oryza</taxon>
    </lineage>
</organism>
<reference evidence="2" key="1">
    <citation type="journal article" date="2009" name="Rice">
        <title>De Novo Next Generation Sequencing of Plant Genomes.</title>
        <authorList>
            <person name="Rounsley S."/>
            <person name="Marri P.R."/>
            <person name="Yu Y."/>
            <person name="He R."/>
            <person name="Sisneros N."/>
            <person name="Goicoechea J.L."/>
            <person name="Lee S.J."/>
            <person name="Angelova A."/>
            <person name="Kudrna D."/>
            <person name="Luo M."/>
            <person name="Affourtit J."/>
            <person name="Desany B."/>
            <person name="Knight J."/>
            <person name="Niazi F."/>
            <person name="Egholm M."/>
            <person name="Wing R.A."/>
        </authorList>
    </citation>
    <scope>NUCLEOTIDE SEQUENCE [LARGE SCALE GENOMIC DNA]</scope>
    <source>
        <strain evidence="2">cv. IRGC 105608</strain>
    </source>
</reference>
<keyword evidence="3" id="KW-1185">Reference proteome</keyword>
<dbReference type="EnsemblPlants" id="OBART02G16110.1">
    <property type="protein sequence ID" value="OBART02G16110.1"/>
    <property type="gene ID" value="OBART02G16110"/>
</dbReference>
<protein>
    <submittedName>
        <fullName evidence="2">Uncharacterized protein</fullName>
    </submittedName>
</protein>
<dbReference type="Proteomes" id="UP000026960">
    <property type="component" value="Chromosome 2"/>
</dbReference>
<feature type="region of interest" description="Disordered" evidence="1">
    <location>
        <begin position="1"/>
        <end position="43"/>
    </location>
</feature>
<dbReference type="PaxDb" id="65489-OBART02G16110.1"/>